<protein>
    <submittedName>
        <fullName evidence="1">Uncharacterized protein</fullName>
    </submittedName>
</protein>
<dbReference type="EMBL" id="LAZR01031610">
    <property type="protein sequence ID" value="KKL53258.1"/>
    <property type="molecule type" value="Genomic_DNA"/>
</dbReference>
<sequence length="386" mass="41329">MHRCVEVLGLGIGQPLKAVVAELGKMAVPVSGDEAMVNIGNDVAFGLSGRIETLKGVLEFGDVETNDASWWIAPLINGTFGESVTSWLLAYDQADQRVFCFPNIGDEAWVLHKSLLFGPNRQVGGKNISPWARWTAKDDVGQSLRPTAIGNIFNPTDFPRQLESSPGSASGPALPTLFFAFDGGNPNFLQGIAPPNPVIITAKTGVCDIDATPQMTNFTVPSGEASASSTSAGAAWEVFNRNNSAQDWRSEDLNPQTWAIAGDTEYVQYQFAEALVINAYQVQGNESIFNPEALLSTWTLEAGYGGSVSVLLDSVLDGVGPAGMSKTTITGALTLYTNKNLGNNIPFDTFRITVSQPRTPSTAEFVAVSELHLYECMSDSFFDLAA</sequence>
<accession>A0A0F9CVA5</accession>
<organism evidence="1">
    <name type="scientific">marine sediment metagenome</name>
    <dbReference type="NCBI Taxonomy" id="412755"/>
    <lineage>
        <taxon>unclassified sequences</taxon>
        <taxon>metagenomes</taxon>
        <taxon>ecological metagenomes</taxon>
    </lineage>
</organism>
<proteinExistence type="predicted"/>
<reference evidence="1" key="1">
    <citation type="journal article" date="2015" name="Nature">
        <title>Complex archaea that bridge the gap between prokaryotes and eukaryotes.</title>
        <authorList>
            <person name="Spang A."/>
            <person name="Saw J.H."/>
            <person name="Jorgensen S.L."/>
            <person name="Zaremba-Niedzwiedzka K."/>
            <person name="Martijn J."/>
            <person name="Lind A.E."/>
            <person name="van Eijk R."/>
            <person name="Schleper C."/>
            <person name="Guy L."/>
            <person name="Ettema T.J."/>
        </authorList>
    </citation>
    <scope>NUCLEOTIDE SEQUENCE</scope>
</reference>
<gene>
    <name evidence="1" type="ORF">LCGC14_2277230</name>
</gene>
<evidence type="ECO:0000313" key="1">
    <source>
        <dbReference type="EMBL" id="KKL53258.1"/>
    </source>
</evidence>
<name>A0A0F9CVA5_9ZZZZ</name>
<comment type="caution">
    <text evidence="1">The sequence shown here is derived from an EMBL/GenBank/DDBJ whole genome shotgun (WGS) entry which is preliminary data.</text>
</comment>
<dbReference type="AlphaFoldDB" id="A0A0F9CVA5"/>